<feature type="chain" id="PRO_5047325927" description="ShKT domain-containing protein" evidence="2">
    <location>
        <begin position="23"/>
        <end position="121"/>
    </location>
</feature>
<protein>
    <recommendedName>
        <fullName evidence="3">ShKT domain-containing protein</fullName>
    </recommendedName>
</protein>
<dbReference type="Pfam" id="PF01549">
    <property type="entry name" value="ShK"/>
    <property type="match status" value="2"/>
</dbReference>
<dbReference type="Proteomes" id="UP001303046">
    <property type="component" value="Unassembled WGS sequence"/>
</dbReference>
<comment type="caution">
    <text evidence="1">Lacks conserved residue(s) required for the propagation of feature annotation.</text>
</comment>
<evidence type="ECO:0000313" key="4">
    <source>
        <dbReference type="EMBL" id="KAK6731457.1"/>
    </source>
</evidence>
<dbReference type="PANTHER" id="PTHR21724:SF109">
    <property type="entry name" value="SHKT DOMAIN-CONTAINING PROTEIN"/>
    <property type="match status" value="1"/>
</dbReference>
<evidence type="ECO:0000256" key="1">
    <source>
        <dbReference type="PROSITE-ProRule" id="PRU01005"/>
    </source>
</evidence>
<dbReference type="Gene3D" id="1.10.10.1940">
    <property type="match status" value="2"/>
</dbReference>
<feature type="domain" description="ShKT" evidence="3">
    <location>
        <begin position="83"/>
        <end position="120"/>
    </location>
</feature>
<keyword evidence="5" id="KW-1185">Reference proteome</keyword>
<dbReference type="PANTHER" id="PTHR21724">
    <property type="entry name" value="SHKT DOMAIN-CONTAINING PROTEIN"/>
    <property type="match status" value="1"/>
</dbReference>
<keyword evidence="2" id="KW-0732">Signal</keyword>
<dbReference type="InterPro" id="IPR003582">
    <property type="entry name" value="ShKT_dom"/>
</dbReference>
<dbReference type="EMBL" id="JAVFWL010000001">
    <property type="protein sequence ID" value="KAK6731457.1"/>
    <property type="molecule type" value="Genomic_DNA"/>
</dbReference>
<dbReference type="PROSITE" id="PS51670">
    <property type="entry name" value="SHKT"/>
    <property type="match status" value="1"/>
</dbReference>
<gene>
    <name evidence="4" type="primary">Necator_chrI.g3869</name>
    <name evidence="4" type="ORF">RB195_007740</name>
</gene>
<feature type="signal peptide" evidence="2">
    <location>
        <begin position="1"/>
        <end position="22"/>
    </location>
</feature>
<name>A0ABR1C1C7_NECAM</name>
<evidence type="ECO:0000256" key="2">
    <source>
        <dbReference type="SAM" id="SignalP"/>
    </source>
</evidence>
<comment type="caution">
    <text evidence="4">The sequence shown here is derived from an EMBL/GenBank/DDBJ whole genome shotgun (WGS) entry which is preliminary data.</text>
</comment>
<dbReference type="SMART" id="SM00254">
    <property type="entry name" value="ShKT"/>
    <property type="match status" value="2"/>
</dbReference>
<proteinExistence type="predicted"/>
<evidence type="ECO:0000313" key="5">
    <source>
        <dbReference type="Proteomes" id="UP001303046"/>
    </source>
</evidence>
<sequence length="121" mass="13530">MFLYLLTILLVLNAFTRDAVLAQECRDRIPQNVCEQMKKNGKCDDPRMSTIAELQCPKTCGKLLTNLLVLNAFTQDAVLAKECRDTISPTVCANMKKYGCDDPTLKDLAENHCPKSCGRCK</sequence>
<reference evidence="4 5" key="1">
    <citation type="submission" date="2023-08" db="EMBL/GenBank/DDBJ databases">
        <title>A Necator americanus chromosomal reference genome.</title>
        <authorList>
            <person name="Ilik V."/>
            <person name="Petrzelkova K.J."/>
            <person name="Pardy F."/>
            <person name="Fuh T."/>
            <person name="Niatou-Singa F.S."/>
            <person name="Gouil Q."/>
            <person name="Baker L."/>
            <person name="Ritchie M.E."/>
            <person name="Jex A.R."/>
            <person name="Gazzola D."/>
            <person name="Li H."/>
            <person name="Toshio Fujiwara R."/>
            <person name="Zhan B."/>
            <person name="Aroian R.V."/>
            <person name="Pafco B."/>
            <person name="Schwarz E.M."/>
        </authorList>
    </citation>
    <scope>NUCLEOTIDE SEQUENCE [LARGE SCALE GENOMIC DNA]</scope>
    <source>
        <strain evidence="4 5">Aroian</strain>
        <tissue evidence="4">Whole animal</tissue>
    </source>
</reference>
<organism evidence="4 5">
    <name type="scientific">Necator americanus</name>
    <name type="common">Human hookworm</name>
    <dbReference type="NCBI Taxonomy" id="51031"/>
    <lineage>
        <taxon>Eukaryota</taxon>
        <taxon>Metazoa</taxon>
        <taxon>Ecdysozoa</taxon>
        <taxon>Nematoda</taxon>
        <taxon>Chromadorea</taxon>
        <taxon>Rhabditida</taxon>
        <taxon>Rhabditina</taxon>
        <taxon>Rhabditomorpha</taxon>
        <taxon>Strongyloidea</taxon>
        <taxon>Ancylostomatidae</taxon>
        <taxon>Bunostominae</taxon>
        <taxon>Necator</taxon>
    </lineage>
</organism>
<accession>A0ABR1C1C7</accession>
<evidence type="ECO:0000259" key="3">
    <source>
        <dbReference type="PROSITE" id="PS51670"/>
    </source>
</evidence>